<reference evidence="2" key="3">
    <citation type="submission" date="2025-09" db="UniProtKB">
        <authorList>
            <consortium name="Ensembl"/>
        </authorList>
    </citation>
    <scope>IDENTIFICATION</scope>
</reference>
<reference evidence="3" key="1">
    <citation type="submission" date="2018-06" db="EMBL/GenBank/DDBJ databases">
        <title>Genome assembly of Danube salmon.</title>
        <authorList>
            <person name="Macqueen D.J."/>
            <person name="Gundappa M.K."/>
        </authorList>
    </citation>
    <scope>NUCLEOTIDE SEQUENCE [LARGE SCALE GENOMIC DNA]</scope>
</reference>
<evidence type="ECO:0000256" key="1">
    <source>
        <dbReference type="SAM" id="MobiDB-lite"/>
    </source>
</evidence>
<feature type="region of interest" description="Disordered" evidence="1">
    <location>
        <begin position="68"/>
        <end position="139"/>
    </location>
</feature>
<dbReference type="Proteomes" id="UP000314982">
    <property type="component" value="Unassembled WGS sequence"/>
</dbReference>
<evidence type="ECO:0000313" key="2">
    <source>
        <dbReference type="Ensembl" id="ENSHHUP00000016480.1"/>
    </source>
</evidence>
<sequence length="139" mass="15074">MADGCPALISLVCDCFLLRPNLIWETEPSGGCQRSAGGAQGWWGDGPTSGTEVTLCMIIISIVNRLPGRQSSPTQHYIPLPGRQSSPTQHYIPLPGRQSSPTQHYIPLPGRQSSPTQHYIPPPGRQSSPTQHYIPPPGR</sequence>
<evidence type="ECO:0000313" key="3">
    <source>
        <dbReference type="Proteomes" id="UP000314982"/>
    </source>
</evidence>
<dbReference type="AlphaFoldDB" id="A0A4W5L0I0"/>
<proteinExistence type="predicted"/>
<keyword evidence="3" id="KW-1185">Reference proteome</keyword>
<protein>
    <submittedName>
        <fullName evidence="2">Uncharacterized protein</fullName>
    </submittedName>
</protein>
<name>A0A4W5L0I0_9TELE</name>
<reference evidence="2" key="2">
    <citation type="submission" date="2025-08" db="UniProtKB">
        <authorList>
            <consortium name="Ensembl"/>
        </authorList>
    </citation>
    <scope>IDENTIFICATION</scope>
</reference>
<accession>A0A4W5L0I0</accession>
<organism evidence="2 3">
    <name type="scientific">Hucho hucho</name>
    <name type="common">huchen</name>
    <dbReference type="NCBI Taxonomy" id="62062"/>
    <lineage>
        <taxon>Eukaryota</taxon>
        <taxon>Metazoa</taxon>
        <taxon>Chordata</taxon>
        <taxon>Craniata</taxon>
        <taxon>Vertebrata</taxon>
        <taxon>Euteleostomi</taxon>
        <taxon>Actinopterygii</taxon>
        <taxon>Neopterygii</taxon>
        <taxon>Teleostei</taxon>
        <taxon>Protacanthopterygii</taxon>
        <taxon>Salmoniformes</taxon>
        <taxon>Salmonidae</taxon>
        <taxon>Salmoninae</taxon>
        <taxon>Hucho</taxon>
    </lineage>
</organism>
<dbReference type="Ensembl" id="ENSHHUT00000017064.1">
    <property type="protein sequence ID" value="ENSHHUP00000016480.1"/>
    <property type="gene ID" value="ENSHHUG00000010265.1"/>
</dbReference>